<dbReference type="PANTHER" id="PTHR10030">
    <property type="entry name" value="ALPHA-L-FUCOSIDASE"/>
    <property type="match status" value="1"/>
</dbReference>
<dbReference type="SUPFAM" id="SSF51445">
    <property type="entry name" value="(Trans)glycosidases"/>
    <property type="match status" value="1"/>
</dbReference>
<evidence type="ECO:0000256" key="5">
    <source>
        <dbReference type="ARBA" id="ARBA00022801"/>
    </source>
</evidence>
<dbReference type="InterPro" id="IPR057739">
    <property type="entry name" value="Glyco_hydro_29_N"/>
</dbReference>
<proteinExistence type="inferred from homology"/>
<evidence type="ECO:0000313" key="8">
    <source>
        <dbReference type="EMBL" id="KKK72271.1"/>
    </source>
</evidence>
<comment type="caution">
    <text evidence="8">The sequence shown here is derived from an EMBL/GenBank/DDBJ whole genome shotgun (WGS) entry which is preliminary data.</text>
</comment>
<keyword evidence="5" id="KW-0378">Hydrolase</keyword>
<dbReference type="GO" id="GO:0004560">
    <property type="term" value="F:alpha-L-fucosidase activity"/>
    <property type="evidence" value="ECO:0007669"/>
    <property type="project" value="InterPro"/>
</dbReference>
<dbReference type="Pfam" id="PF01120">
    <property type="entry name" value="Alpha_L_fucos"/>
    <property type="match status" value="1"/>
</dbReference>
<keyword evidence="4" id="KW-0732">Signal</keyword>
<comment type="similarity">
    <text evidence="2">Belongs to the glycosyl hydrolase 29 family.</text>
</comment>
<dbReference type="EC" id="3.2.1.51" evidence="3"/>
<dbReference type="InterPro" id="IPR017853">
    <property type="entry name" value="GH"/>
</dbReference>
<evidence type="ECO:0000256" key="2">
    <source>
        <dbReference type="ARBA" id="ARBA00007951"/>
    </source>
</evidence>
<protein>
    <recommendedName>
        <fullName evidence="3">alpha-L-fucosidase</fullName>
        <ecNumber evidence="3">3.2.1.51</ecNumber>
    </recommendedName>
</protein>
<dbReference type="EMBL" id="LAZR01057331">
    <property type="protein sequence ID" value="KKK72271.1"/>
    <property type="molecule type" value="Genomic_DNA"/>
</dbReference>
<comment type="function">
    <text evidence="1">Alpha-L-fucosidase is responsible for hydrolyzing the alpha-1,6-linked fucose joined to the reducing-end N-acetylglucosamine of the carbohydrate moieties of glycoproteins.</text>
</comment>
<keyword evidence="6" id="KW-0326">Glycosidase</keyword>
<dbReference type="GO" id="GO:0006004">
    <property type="term" value="P:fucose metabolic process"/>
    <property type="evidence" value="ECO:0007669"/>
    <property type="project" value="InterPro"/>
</dbReference>
<evidence type="ECO:0000256" key="3">
    <source>
        <dbReference type="ARBA" id="ARBA00012662"/>
    </source>
</evidence>
<dbReference type="InterPro" id="IPR016286">
    <property type="entry name" value="FUC_metazoa-typ"/>
</dbReference>
<gene>
    <name evidence="8" type="ORF">LCGC14_2905530</name>
</gene>
<dbReference type="AlphaFoldDB" id="A0A0F9AJB4"/>
<dbReference type="InterPro" id="IPR000933">
    <property type="entry name" value="Glyco_hydro_29"/>
</dbReference>
<reference evidence="8" key="1">
    <citation type="journal article" date="2015" name="Nature">
        <title>Complex archaea that bridge the gap between prokaryotes and eukaryotes.</title>
        <authorList>
            <person name="Spang A."/>
            <person name="Saw J.H."/>
            <person name="Jorgensen S.L."/>
            <person name="Zaremba-Niedzwiedzka K."/>
            <person name="Martijn J."/>
            <person name="Lind A.E."/>
            <person name="van Eijk R."/>
            <person name="Schleper C."/>
            <person name="Guy L."/>
            <person name="Ettema T.J."/>
        </authorList>
    </citation>
    <scope>NUCLEOTIDE SEQUENCE</scope>
</reference>
<evidence type="ECO:0000259" key="7">
    <source>
        <dbReference type="Pfam" id="PF01120"/>
    </source>
</evidence>
<evidence type="ECO:0000256" key="6">
    <source>
        <dbReference type="ARBA" id="ARBA00023295"/>
    </source>
</evidence>
<dbReference type="GO" id="GO:0005764">
    <property type="term" value="C:lysosome"/>
    <property type="evidence" value="ECO:0007669"/>
    <property type="project" value="TreeGrafter"/>
</dbReference>
<accession>A0A0F9AJB4</accession>
<feature type="non-terminal residue" evidence="8">
    <location>
        <position position="317"/>
    </location>
</feature>
<dbReference type="PIRSF" id="PIRSF001092">
    <property type="entry name" value="Alpha-L-fucosidase"/>
    <property type="match status" value="1"/>
</dbReference>
<name>A0A0F9AJB4_9ZZZZ</name>
<dbReference type="GO" id="GO:0016139">
    <property type="term" value="P:glycoside catabolic process"/>
    <property type="evidence" value="ECO:0007669"/>
    <property type="project" value="TreeGrafter"/>
</dbReference>
<dbReference type="Gene3D" id="3.20.20.80">
    <property type="entry name" value="Glycosidases"/>
    <property type="match status" value="1"/>
</dbReference>
<dbReference type="PANTHER" id="PTHR10030:SF37">
    <property type="entry name" value="ALPHA-L-FUCOSIDASE-RELATED"/>
    <property type="match status" value="1"/>
</dbReference>
<evidence type="ECO:0000256" key="4">
    <source>
        <dbReference type="ARBA" id="ARBA00022729"/>
    </source>
</evidence>
<organism evidence="8">
    <name type="scientific">marine sediment metagenome</name>
    <dbReference type="NCBI Taxonomy" id="412755"/>
    <lineage>
        <taxon>unclassified sequences</taxon>
        <taxon>metagenomes</taxon>
        <taxon>ecological metagenomes</taxon>
    </lineage>
</organism>
<evidence type="ECO:0000256" key="1">
    <source>
        <dbReference type="ARBA" id="ARBA00004071"/>
    </source>
</evidence>
<feature type="domain" description="Glycoside hydrolase family 29 N-terminal" evidence="7">
    <location>
        <begin position="45"/>
        <end position="259"/>
    </location>
</feature>
<sequence>MKRMCTGRVSSIVIFVLVGLILINGNRCIAETSAADNSFDLDTYNKSVQQWQNLKYGLFVCWGPASIAGKGIGWVRNAPRAGNPNPWYPPKESLVDGEVYDNLYKQFNPVDFDADAWMRIAKKAGVKYFVFLTKHCDGFIMWDTKTSDYNIMNTPYGKDLCKEIADACHKHGLKLGWYYAPCDWVDPDCRSTTTHDVYIERMQEQLRELMTNYGKVSMLWTDTDGGNAPWDQDNTYALIRKLQPGIMINNRMEYNRIPGWAYGGWAEACLKRLDGQPARWKDFGDYDSAAENHVGGVSPLPHESCMSMLKGAWAWVP</sequence>
<dbReference type="SMART" id="SM00812">
    <property type="entry name" value="Alpha_L_fucos"/>
    <property type="match status" value="1"/>
</dbReference>